<evidence type="ECO:0000256" key="1">
    <source>
        <dbReference type="SAM" id="SignalP"/>
    </source>
</evidence>
<dbReference type="Gene3D" id="3.40.30.10">
    <property type="entry name" value="Glutaredoxin"/>
    <property type="match status" value="1"/>
</dbReference>
<proteinExistence type="predicted"/>
<dbReference type="Proteomes" id="UP000305675">
    <property type="component" value="Unassembled WGS sequence"/>
</dbReference>
<dbReference type="InterPro" id="IPR036249">
    <property type="entry name" value="Thioredoxin-like_sf"/>
</dbReference>
<evidence type="ECO:0000313" key="3">
    <source>
        <dbReference type="Proteomes" id="UP000305675"/>
    </source>
</evidence>
<feature type="chain" id="PRO_5020756861" evidence="1">
    <location>
        <begin position="21"/>
        <end position="158"/>
    </location>
</feature>
<keyword evidence="1" id="KW-0732">Signal</keyword>
<evidence type="ECO:0000313" key="2">
    <source>
        <dbReference type="EMBL" id="TKB51746.1"/>
    </source>
</evidence>
<dbReference type="OrthoDB" id="5732341at2"/>
<protein>
    <submittedName>
        <fullName evidence="2">Thioredoxin family protein</fullName>
    </submittedName>
</protein>
<name>A0A4U1BKK1_9GAMM</name>
<dbReference type="EMBL" id="SWCJ01000017">
    <property type="protein sequence ID" value="TKB51746.1"/>
    <property type="molecule type" value="Genomic_DNA"/>
</dbReference>
<sequence>MKAWRYLLAAGLLWLPVLGAAEEAEAPQLLGYEHKNLRSGEVTDLTALKGKPVAMMFFEPDCSWCIKQARLFAGLQEQCQQQFSTVLLGVHGKQIALKRTLFDLGVKLPAYQASKALLHDMGGIPATPIMLITDEQGRYRRYFRGMTEQEQLTPLLCG</sequence>
<feature type="signal peptide" evidence="1">
    <location>
        <begin position="1"/>
        <end position="20"/>
    </location>
</feature>
<comment type="caution">
    <text evidence="2">The sequence shown here is derived from an EMBL/GenBank/DDBJ whole genome shotgun (WGS) entry which is preliminary data.</text>
</comment>
<organism evidence="2 3">
    <name type="scientific">Ferrimonas aestuarii</name>
    <dbReference type="NCBI Taxonomy" id="2569539"/>
    <lineage>
        <taxon>Bacteria</taxon>
        <taxon>Pseudomonadati</taxon>
        <taxon>Pseudomonadota</taxon>
        <taxon>Gammaproteobacteria</taxon>
        <taxon>Alteromonadales</taxon>
        <taxon>Ferrimonadaceae</taxon>
        <taxon>Ferrimonas</taxon>
    </lineage>
</organism>
<dbReference type="AlphaFoldDB" id="A0A4U1BKK1"/>
<reference evidence="2 3" key="1">
    <citation type="submission" date="2019-04" db="EMBL/GenBank/DDBJ databases">
        <authorList>
            <person name="Hwang J.C."/>
        </authorList>
    </citation>
    <scope>NUCLEOTIDE SEQUENCE [LARGE SCALE GENOMIC DNA]</scope>
    <source>
        <strain evidence="2 3">IMCC35002</strain>
    </source>
</reference>
<gene>
    <name evidence="2" type="ORF">FCL42_17110</name>
</gene>
<dbReference type="RefSeq" id="WP_136864651.1">
    <property type="nucleotide sequence ID" value="NZ_SWCJ01000017.1"/>
</dbReference>
<accession>A0A4U1BKK1</accession>
<keyword evidence="3" id="KW-1185">Reference proteome</keyword>
<dbReference type="SUPFAM" id="SSF52833">
    <property type="entry name" value="Thioredoxin-like"/>
    <property type="match status" value="1"/>
</dbReference>